<protein>
    <submittedName>
        <fullName evidence="2">Uncharacterized protein</fullName>
    </submittedName>
</protein>
<reference evidence="2 3" key="1">
    <citation type="submission" date="2020-10" db="EMBL/GenBank/DDBJ databases">
        <title>Connecting structure to function with the recovery of over 1000 high-quality activated sludge metagenome-assembled genomes encoding full-length rRNA genes using long-read sequencing.</title>
        <authorList>
            <person name="Singleton C.M."/>
            <person name="Petriglieri F."/>
            <person name="Kristensen J.M."/>
            <person name="Kirkegaard R.H."/>
            <person name="Michaelsen T.Y."/>
            <person name="Andersen M.H."/>
            <person name="Karst S.M."/>
            <person name="Dueholm M.S."/>
            <person name="Nielsen P.H."/>
            <person name="Albertsen M."/>
        </authorList>
    </citation>
    <scope>NUCLEOTIDE SEQUENCE [LARGE SCALE GENOMIC DNA]</scope>
    <source>
        <strain evidence="2">Ribe_18-Q3-R11-54_BAT3C.373</strain>
    </source>
</reference>
<dbReference type="PANTHER" id="PTHR36848">
    <property type="entry name" value="DNA-BINDING PROTEIN (PUTATIVE SECRETED PROTEIN)-RELATED"/>
    <property type="match status" value="1"/>
</dbReference>
<proteinExistence type="predicted"/>
<evidence type="ECO:0000313" key="3">
    <source>
        <dbReference type="Proteomes" id="UP000808349"/>
    </source>
</evidence>
<evidence type="ECO:0000313" key="2">
    <source>
        <dbReference type="EMBL" id="MBK9716830.1"/>
    </source>
</evidence>
<dbReference type="AlphaFoldDB" id="A0A9D7XDN1"/>
<gene>
    <name evidence="2" type="ORF">IPO85_04820</name>
</gene>
<organism evidence="2 3">
    <name type="scientific">Candidatus Defluviibacterium haderslevense</name>
    <dbReference type="NCBI Taxonomy" id="2981993"/>
    <lineage>
        <taxon>Bacteria</taxon>
        <taxon>Pseudomonadati</taxon>
        <taxon>Bacteroidota</taxon>
        <taxon>Saprospiria</taxon>
        <taxon>Saprospirales</taxon>
        <taxon>Saprospiraceae</taxon>
        <taxon>Candidatus Defluviibacterium</taxon>
    </lineage>
</organism>
<feature type="chain" id="PRO_5039480828" evidence="1">
    <location>
        <begin position="23"/>
        <end position="668"/>
    </location>
</feature>
<comment type="caution">
    <text evidence="2">The sequence shown here is derived from an EMBL/GenBank/DDBJ whole genome shotgun (WGS) entry which is preliminary data.</text>
</comment>
<dbReference type="InterPro" id="IPR053161">
    <property type="entry name" value="Ulvan_degrading_GH"/>
</dbReference>
<dbReference type="Pfam" id="PF17132">
    <property type="entry name" value="Glyco_hydro_106"/>
    <property type="match status" value="1"/>
</dbReference>
<accession>A0A9D7XDN1</accession>
<name>A0A9D7XDN1_9BACT</name>
<evidence type="ECO:0000256" key="1">
    <source>
        <dbReference type="SAM" id="SignalP"/>
    </source>
</evidence>
<feature type="signal peptide" evidence="1">
    <location>
        <begin position="1"/>
        <end position="22"/>
    </location>
</feature>
<dbReference type="PANTHER" id="PTHR36848:SF2">
    <property type="entry name" value="SECRETED PROTEIN"/>
    <property type="match status" value="1"/>
</dbReference>
<dbReference type="EMBL" id="JADKFW010000004">
    <property type="protein sequence ID" value="MBK9716830.1"/>
    <property type="molecule type" value="Genomic_DNA"/>
</dbReference>
<dbReference type="Proteomes" id="UP000808349">
    <property type="component" value="Unassembled WGS sequence"/>
</dbReference>
<keyword evidence="1" id="KW-0732">Signal</keyword>
<sequence>MNLLKFLVLILCLPLMSVNNIADNPKGKSTAPNKFYRTSKPLARWFWFATKIKPSDVKFQLDWAKRNQFGGVEIAWVYPLYRYNPIYALISNRQYPMDTSAQEWLSQDWTDIVAYTKRYADSIELACDFTFGSAWPTAGLNIDKQHGTQIYGDTCFSQMLTFSWAYPQNMRVINHLDSNAFKLFADPFQTAMKEVLKGSKSALFMDSWEIKLNKTNKIWTPGFDSTFKVRFKYDIIPYMKMGIDSFPDVRYDYMLHLDAYINEGFYKPFVSKCKEMGAWSRVQCLGAPTDVMSSYALVDIPETEAMLNNPNYSKIVSSAACLSSKEMVSCESFTCMYGFPYTYLRKEQTADLKMVADALFANGVNQHIYIGMPYNPEGVDTIDFFASCYFGPGGSLTDEIPAFNSYVEKVSGILQEGKTYSDVAVYIPYEDALMKGAYPPERQRVWVWGEYEMRYIDPPAETAGYHPLWINRHFLEQSKVVNRKLVVGDASFSLLYVDVKYMDIRALKRILQLAKDGLRICIKQTPSQPGKSKSGSYATLIRQLLALPQVSKHFDQIINHPPLIQGDSLPGYWCRTTKDGTKYLFLAQWGSKDLQYPVYSGQSLMTESKTMAFNIYTNRKLQKINVEFKPYQSVMLKIAPNGTIDFMDITFIPKTPIVRPREVQKTYF</sequence>